<organism evidence="1 2">
    <name type="scientific">Parageobacillus thermantarcticus</name>
    <dbReference type="NCBI Taxonomy" id="186116"/>
    <lineage>
        <taxon>Bacteria</taxon>
        <taxon>Bacillati</taxon>
        <taxon>Bacillota</taxon>
        <taxon>Bacilli</taxon>
        <taxon>Bacillales</taxon>
        <taxon>Anoxybacillaceae</taxon>
        <taxon>Parageobacillus</taxon>
    </lineage>
</organism>
<dbReference type="AlphaFoldDB" id="A0A1I0STQ5"/>
<reference evidence="2" key="1">
    <citation type="submission" date="2016-10" db="EMBL/GenBank/DDBJ databases">
        <authorList>
            <person name="Varghese N."/>
            <person name="Submissions S."/>
        </authorList>
    </citation>
    <scope>NUCLEOTIDE SEQUENCE [LARGE SCALE GENOMIC DNA]</scope>
    <source>
        <strain evidence="2">M1</strain>
    </source>
</reference>
<accession>A0A1I0STQ5</accession>
<dbReference type="EMBL" id="FOJS01000005">
    <property type="protein sequence ID" value="SFA42884.1"/>
    <property type="molecule type" value="Genomic_DNA"/>
</dbReference>
<keyword evidence="2" id="KW-1185">Reference proteome</keyword>
<gene>
    <name evidence="1" type="ORF">SAMN05192569_10058</name>
</gene>
<proteinExistence type="predicted"/>
<dbReference type="NCBIfam" id="NF037972">
    <property type="entry name" value="HuaA_fam_RiPP"/>
    <property type="match status" value="1"/>
</dbReference>
<evidence type="ECO:0000313" key="1">
    <source>
        <dbReference type="EMBL" id="SFA42884.1"/>
    </source>
</evidence>
<dbReference type="RefSeq" id="WP_157778186.1">
    <property type="nucleotide sequence ID" value="NZ_FOJS01000005.1"/>
</dbReference>
<evidence type="ECO:0000313" key="2">
    <source>
        <dbReference type="Proteomes" id="UP000198650"/>
    </source>
</evidence>
<protein>
    <submittedName>
        <fullName evidence="1">Uncharacterized protein</fullName>
    </submittedName>
</protein>
<dbReference type="STRING" id="186116.SAMN05192569_10058"/>
<name>A0A1I0STQ5_9BACL</name>
<sequence>MKEVKPDGVWMCTLKCAAPCLGVCAIDTTSPIMDAVGTTSGYASGYDS</sequence>
<dbReference type="Proteomes" id="UP000198650">
    <property type="component" value="Unassembled WGS sequence"/>
</dbReference>